<protein>
    <submittedName>
        <fullName evidence="2">Uncharacterized protein</fullName>
    </submittedName>
</protein>
<feature type="compositionally biased region" description="Acidic residues" evidence="1">
    <location>
        <begin position="24"/>
        <end position="34"/>
    </location>
</feature>
<sequence>MARHPLQHEEVEAHRRGDLRHLDDDDDEDAEPDQVDPGRADHRLDDRHRQHHRRDPVKEHADDDVEDGECRDQRHRREVHRRDPARQRAWHAGEAHRQGEEACAHQDQRNHRRGAHRAKQAVAERAPAHRALQAGKRQRADNAEGRGLGRGGKPHIHRADHQHDQRDHRQQQHRVAQLGGKAHPRLGRGHLVAAQDRPERDIAHEQPGQHEPRQHARHEQAGDAFAHADAIDDQRHRGRDHQAKRRGAGKGADDHELGVAALPQLGDRHLADRGQRRRRRARDCREDGAAHDVRVQEPARKAREPGREPLEHVLGQFRAIQDLAHPDEQRQRGQRPARGAGPDGDRHRAAGIARGEAEHADIGHPHQRQPDPEPGAEQEEHHEEEDADLQPGRVAVKAGHRVQRAPDDEQAQPEQDDPCQPAGEHVAPRRDQRAVGAIAVGEQHPHEVVDQREREDHRAHGHGDLRDPQRRAVLALRDIVELRAQERRAHRIPGEEHADPRAERIAPDLDAAAPAPGAVDEQADTDVLVAGESIGEPEEGGGGHRIAGVIRPARQQQAEPARDHLRDDEEQDRDQGDCRPGA</sequence>
<reference evidence="2" key="1">
    <citation type="submission" date="2019-08" db="EMBL/GenBank/DDBJ databases">
        <authorList>
            <person name="Kucharzyk K."/>
            <person name="Murdoch R.W."/>
            <person name="Higgins S."/>
            <person name="Loffler F."/>
        </authorList>
    </citation>
    <scope>NUCLEOTIDE SEQUENCE</scope>
</reference>
<accession>A0A644U759</accession>
<feature type="compositionally biased region" description="Basic and acidic residues" evidence="1">
    <location>
        <begin position="355"/>
        <end position="371"/>
    </location>
</feature>
<feature type="compositionally biased region" description="Basic and acidic residues" evidence="1">
    <location>
        <begin position="283"/>
        <end position="311"/>
    </location>
</feature>
<feature type="compositionally biased region" description="Basic residues" evidence="1">
    <location>
        <begin position="110"/>
        <end position="119"/>
    </location>
</feature>
<evidence type="ECO:0000256" key="1">
    <source>
        <dbReference type="SAM" id="MobiDB-lite"/>
    </source>
</evidence>
<feature type="compositionally biased region" description="Basic and acidic residues" evidence="1">
    <location>
        <begin position="80"/>
        <end position="109"/>
    </location>
</feature>
<proteinExistence type="predicted"/>
<feature type="compositionally biased region" description="Basic and acidic residues" evidence="1">
    <location>
        <begin position="560"/>
        <end position="582"/>
    </location>
</feature>
<comment type="caution">
    <text evidence="2">The sequence shown here is derived from an EMBL/GenBank/DDBJ whole genome shotgun (WGS) entry which is preliminary data.</text>
</comment>
<feature type="compositionally biased region" description="Basic and acidic residues" evidence="1">
    <location>
        <begin position="157"/>
        <end position="170"/>
    </location>
</feature>
<feature type="compositionally biased region" description="Basic residues" evidence="1">
    <location>
        <begin position="236"/>
        <end position="248"/>
    </location>
</feature>
<feature type="compositionally biased region" description="Basic and acidic residues" evidence="1">
    <location>
        <begin position="36"/>
        <end position="48"/>
    </location>
</feature>
<feature type="compositionally biased region" description="Acidic residues" evidence="1">
    <location>
        <begin position="408"/>
        <end position="417"/>
    </location>
</feature>
<feature type="region of interest" description="Disordered" evidence="1">
    <location>
        <begin position="1"/>
        <end position="470"/>
    </location>
</feature>
<feature type="compositionally biased region" description="Acidic residues" evidence="1">
    <location>
        <begin position="374"/>
        <end position="388"/>
    </location>
</feature>
<evidence type="ECO:0000313" key="2">
    <source>
        <dbReference type="EMBL" id="MPL74769.1"/>
    </source>
</evidence>
<organism evidence="2">
    <name type="scientific">bioreactor metagenome</name>
    <dbReference type="NCBI Taxonomy" id="1076179"/>
    <lineage>
        <taxon>unclassified sequences</taxon>
        <taxon>metagenomes</taxon>
        <taxon>ecological metagenomes</taxon>
    </lineage>
</organism>
<name>A0A644U759_9ZZZZ</name>
<feature type="region of interest" description="Disordered" evidence="1">
    <location>
        <begin position="529"/>
        <end position="582"/>
    </location>
</feature>
<feature type="compositionally biased region" description="Basic and acidic residues" evidence="1">
    <location>
        <begin position="443"/>
        <end position="470"/>
    </location>
</feature>
<gene>
    <name evidence="2" type="ORF">SDC9_20586</name>
</gene>
<dbReference type="AlphaFoldDB" id="A0A644U759"/>
<feature type="compositionally biased region" description="Basic and acidic residues" evidence="1">
    <location>
        <begin position="196"/>
        <end position="221"/>
    </location>
</feature>
<dbReference type="EMBL" id="VSSQ01000083">
    <property type="protein sequence ID" value="MPL74769.1"/>
    <property type="molecule type" value="Genomic_DNA"/>
</dbReference>
<feature type="compositionally biased region" description="Basic and acidic residues" evidence="1">
    <location>
        <begin position="1"/>
        <end position="23"/>
    </location>
</feature>